<dbReference type="EMBL" id="CTEF01000001">
    <property type="protein sequence ID" value="CQD02816.1"/>
    <property type="molecule type" value="Genomic_DNA"/>
</dbReference>
<feature type="compositionally biased region" description="Polar residues" evidence="1">
    <location>
        <begin position="89"/>
        <end position="100"/>
    </location>
</feature>
<reference evidence="3 4" key="1">
    <citation type="submission" date="2015-03" db="EMBL/GenBank/DDBJ databases">
        <authorList>
            <person name="Murphy D."/>
        </authorList>
    </citation>
    <scope>NUCLEOTIDE SEQUENCE [LARGE SCALE GENOMIC DNA]</scope>
    <source>
        <strain evidence="3 4">D16</strain>
    </source>
</reference>
<evidence type="ECO:0000256" key="1">
    <source>
        <dbReference type="SAM" id="MobiDB-lite"/>
    </source>
</evidence>
<protein>
    <submittedName>
        <fullName evidence="3">Uncharacterized protein</fullName>
    </submittedName>
</protein>
<name>A0A0U1CXL6_9MYCO</name>
<evidence type="ECO:0000313" key="4">
    <source>
        <dbReference type="Proteomes" id="UP000182227"/>
    </source>
</evidence>
<proteinExistence type="predicted"/>
<organism evidence="3 4">
    <name type="scientific">Mycolicibacterium conceptionense</name>
    <dbReference type="NCBI Taxonomy" id="451644"/>
    <lineage>
        <taxon>Bacteria</taxon>
        <taxon>Bacillati</taxon>
        <taxon>Actinomycetota</taxon>
        <taxon>Actinomycetes</taxon>
        <taxon>Mycobacteriales</taxon>
        <taxon>Mycobacteriaceae</taxon>
        <taxon>Mycolicibacterium</taxon>
    </lineage>
</organism>
<keyword evidence="2" id="KW-0472">Membrane</keyword>
<dbReference type="AlphaFoldDB" id="A0A0U1CXL6"/>
<dbReference type="Proteomes" id="UP000182227">
    <property type="component" value="Unassembled WGS sequence"/>
</dbReference>
<keyword evidence="2" id="KW-0812">Transmembrane</keyword>
<feature type="transmembrane region" description="Helical" evidence="2">
    <location>
        <begin position="6"/>
        <end position="25"/>
    </location>
</feature>
<sequence length="100" mass="11148">MDLIWWAVAMVGCLALAGCVGLALLPKPSVDRDQFIPLANTRRLTRLPAYVRTARRRTVSAVDVAMRRLWSRRARPACRRGVAPPRSQPPRTSWCASAAH</sequence>
<accession>A0A0U1CXL6</accession>
<keyword evidence="2" id="KW-1133">Transmembrane helix</keyword>
<gene>
    <name evidence="3" type="ORF">BN970_00273</name>
</gene>
<evidence type="ECO:0000313" key="3">
    <source>
        <dbReference type="EMBL" id="CQD02816.1"/>
    </source>
</evidence>
<feature type="region of interest" description="Disordered" evidence="1">
    <location>
        <begin position="78"/>
        <end position="100"/>
    </location>
</feature>
<evidence type="ECO:0000256" key="2">
    <source>
        <dbReference type="SAM" id="Phobius"/>
    </source>
</evidence>